<dbReference type="PROSITE" id="PS52050">
    <property type="entry name" value="WYL"/>
    <property type="match status" value="1"/>
</dbReference>
<feature type="domain" description="WYL" evidence="1">
    <location>
        <begin position="107"/>
        <end position="173"/>
    </location>
</feature>
<keyword evidence="4" id="KW-1185">Reference proteome</keyword>
<feature type="domain" description="WCX" evidence="2">
    <location>
        <begin position="206"/>
        <end position="281"/>
    </location>
</feature>
<evidence type="ECO:0000259" key="1">
    <source>
        <dbReference type="Pfam" id="PF13280"/>
    </source>
</evidence>
<evidence type="ECO:0000313" key="3">
    <source>
        <dbReference type="EMBL" id="TWT88964.1"/>
    </source>
</evidence>
<evidence type="ECO:0000313" key="4">
    <source>
        <dbReference type="Proteomes" id="UP000315440"/>
    </source>
</evidence>
<comment type="caution">
    <text evidence="3">The sequence shown here is derived from an EMBL/GenBank/DDBJ whole genome shotgun (WGS) entry which is preliminary data.</text>
</comment>
<dbReference type="Pfam" id="PF25583">
    <property type="entry name" value="WCX"/>
    <property type="match status" value="1"/>
</dbReference>
<dbReference type="PANTHER" id="PTHR34580:SF1">
    <property type="entry name" value="PROTEIN PAFC"/>
    <property type="match status" value="1"/>
</dbReference>
<dbReference type="InterPro" id="IPR051534">
    <property type="entry name" value="CBASS_pafABC_assoc_protein"/>
</dbReference>
<dbReference type="PIRSF" id="PIRSF016838">
    <property type="entry name" value="PafC"/>
    <property type="match status" value="1"/>
</dbReference>
<dbReference type="AlphaFoldDB" id="A0A5C5ZN79"/>
<dbReference type="EMBL" id="SJPQ01000002">
    <property type="protein sequence ID" value="TWT88964.1"/>
    <property type="molecule type" value="Genomic_DNA"/>
</dbReference>
<sequence length="287" mass="32657">MFRDVEALRQAGVPVAYDSEAKRYSIPGEYFLTPTNLTAEEALALLFVCRELADKKSLPLLSAAQSAASKIESTLPASLRESIREASRPLSHKPMPVGSHDDQASLYSELLAASVNRLNVEIDYESLTEYERVTTTLRPYRLMFHNHCWYVIGRSSLHRSVRTFNLRRIKSLKTLDKKFPSPRGFSLEQYLGNAWRIIPEAGPDQVVHLRFAPLVARNVAEVLWHPTQRCEFTENGSLDFYATVSGVNEIVWWVLGYGDQVEALKPLKLRKLVAQRLENAARQYRHA</sequence>
<reference evidence="3 4" key="1">
    <citation type="submission" date="2019-02" db="EMBL/GenBank/DDBJ databases">
        <title>Deep-cultivation of Planctomycetes and their phenomic and genomic characterization uncovers novel biology.</title>
        <authorList>
            <person name="Wiegand S."/>
            <person name="Jogler M."/>
            <person name="Boedeker C."/>
            <person name="Pinto D."/>
            <person name="Vollmers J."/>
            <person name="Rivas-Marin E."/>
            <person name="Kohn T."/>
            <person name="Peeters S.H."/>
            <person name="Heuer A."/>
            <person name="Rast P."/>
            <person name="Oberbeckmann S."/>
            <person name="Bunk B."/>
            <person name="Jeske O."/>
            <person name="Meyerdierks A."/>
            <person name="Storesund J.E."/>
            <person name="Kallscheuer N."/>
            <person name="Luecker S."/>
            <person name="Lage O.M."/>
            <person name="Pohl T."/>
            <person name="Merkel B.J."/>
            <person name="Hornburger P."/>
            <person name="Mueller R.-W."/>
            <person name="Bruemmer F."/>
            <person name="Labrenz M."/>
            <person name="Spormann A.M."/>
            <person name="Op Den Camp H."/>
            <person name="Overmann J."/>
            <person name="Amann R."/>
            <person name="Jetten M.S.M."/>
            <person name="Mascher T."/>
            <person name="Medema M.H."/>
            <person name="Devos D.P."/>
            <person name="Kaster A.-K."/>
            <person name="Ovreas L."/>
            <person name="Rohde M."/>
            <person name="Galperin M.Y."/>
            <person name="Jogler C."/>
        </authorList>
    </citation>
    <scope>NUCLEOTIDE SEQUENCE [LARGE SCALE GENOMIC DNA]</scope>
    <source>
        <strain evidence="3 4">Mal64</strain>
    </source>
</reference>
<dbReference type="InterPro" id="IPR026881">
    <property type="entry name" value="WYL_dom"/>
</dbReference>
<organism evidence="3 4">
    <name type="scientific">Pseudobythopirellula maris</name>
    <dbReference type="NCBI Taxonomy" id="2527991"/>
    <lineage>
        <taxon>Bacteria</taxon>
        <taxon>Pseudomonadati</taxon>
        <taxon>Planctomycetota</taxon>
        <taxon>Planctomycetia</taxon>
        <taxon>Pirellulales</taxon>
        <taxon>Lacipirellulaceae</taxon>
        <taxon>Pseudobythopirellula</taxon>
    </lineage>
</organism>
<dbReference type="Proteomes" id="UP000315440">
    <property type="component" value="Unassembled WGS sequence"/>
</dbReference>
<evidence type="ECO:0000259" key="2">
    <source>
        <dbReference type="Pfam" id="PF25583"/>
    </source>
</evidence>
<protein>
    <submittedName>
        <fullName evidence="3">Uncharacterized protein</fullName>
    </submittedName>
</protein>
<dbReference type="InterPro" id="IPR057727">
    <property type="entry name" value="WCX_dom"/>
</dbReference>
<accession>A0A5C5ZN79</accession>
<dbReference type="PANTHER" id="PTHR34580">
    <property type="match status" value="1"/>
</dbReference>
<gene>
    <name evidence="3" type="ORF">Mal64_24550</name>
</gene>
<name>A0A5C5ZN79_9BACT</name>
<dbReference type="InterPro" id="IPR028349">
    <property type="entry name" value="PafC-like"/>
</dbReference>
<proteinExistence type="predicted"/>
<dbReference type="Pfam" id="PF13280">
    <property type="entry name" value="WYL"/>
    <property type="match status" value="1"/>
</dbReference>